<evidence type="ECO:0000313" key="3">
    <source>
        <dbReference type="Proteomes" id="UP001158644"/>
    </source>
</evidence>
<dbReference type="Gene3D" id="3.30.1590.10">
    <property type="entry name" value="Maltooligosyl trehalose synthase, domain 2"/>
    <property type="match status" value="1"/>
</dbReference>
<dbReference type="PANTHER" id="PTHR10357:SF216">
    <property type="entry name" value="MALTOOLIGOSYL TREHALOSE SYNTHASE-RELATED"/>
    <property type="match status" value="1"/>
</dbReference>
<organism evidence="2 3">
    <name type="scientific">Achromobacter mucicolens</name>
    <dbReference type="NCBI Taxonomy" id="1389922"/>
    <lineage>
        <taxon>Bacteria</taxon>
        <taxon>Pseudomonadati</taxon>
        <taxon>Pseudomonadota</taxon>
        <taxon>Betaproteobacteria</taxon>
        <taxon>Burkholderiales</taxon>
        <taxon>Alcaligenaceae</taxon>
        <taxon>Achromobacter</taxon>
    </lineage>
</organism>
<evidence type="ECO:0000313" key="2">
    <source>
        <dbReference type="EMBL" id="MDH1177745.1"/>
    </source>
</evidence>
<dbReference type="CDD" id="cd11336">
    <property type="entry name" value="AmyAc_MTSase"/>
    <property type="match status" value="1"/>
</dbReference>
<dbReference type="InterPro" id="IPR012767">
    <property type="entry name" value="Trehalose_TreY"/>
</dbReference>
<dbReference type="PANTHER" id="PTHR10357">
    <property type="entry name" value="ALPHA-AMYLASE FAMILY MEMBER"/>
    <property type="match status" value="1"/>
</dbReference>
<reference evidence="2 3" key="1">
    <citation type="submission" date="2022-09" db="EMBL/GenBank/DDBJ databases">
        <title>Intensive care unit water sources are persistently colonized with multi-drug resistant bacteria and are the site of extensive horizontal gene transfer of antibiotic resistance genes.</title>
        <authorList>
            <person name="Diorio-Toth L."/>
        </authorList>
    </citation>
    <scope>NUCLEOTIDE SEQUENCE [LARGE SCALE GENOMIC DNA]</scope>
    <source>
        <strain evidence="2 3">GD03967</strain>
    </source>
</reference>
<dbReference type="Gene3D" id="1.10.10.470">
    <property type="entry name" value="Maltooligosyl trehalose synthase, domain 4"/>
    <property type="match status" value="1"/>
</dbReference>
<dbReference type="AlphaFoldDB" id="A0ABD4YRU0"/>
<dbReference type="Gene3D" id="3.20.20.80">
    <property type="entry name" value="Glycosidases"/>
    <property type="match status" value="1"/>
</dbReference>
<feature type="domain" description="Glycosyl hydrolase family 13 catalytic" evidence="1">
    <location>
        <begin position="5"/>
        <end position="451"/>
    </location>
</feature>
<protein>
    <submittedName>
        <fullName evidence="2">Malto-oligosyltrehalose synthase</fullName>
    </submittedName>
</protein>
<dbReference type="SUPFAM" id="SSF51445">
    <property type="entry name" value="(Trans)glycosidases"/>
    <property type="match status" value="1"/>
</dbReference>
<comment type="caution">
    <text evidence="2">The sequence shown here is derived from an EMBL/GenBank/DDBJ whole genome shotgun (WGS) entry which is preliminary data.</text>
</comment>
<dbReference type="InterPro" id="IPR013797">
    <property type="entry name" value="Maltooligo_trehalose_synth_4"/>
</dbReference>
<accession>A0ABD4YRU0</accession>
<proteinExistence type="predicted"/>
<dbReference type="NCBIfam" id="TIGR02401">
    <property type="entry name" value="trehalose_TreY"/>
    <property type="match status" value="1"/>
</dbReference>
<evidence type="ECO:0000259" key="1">
    <source>
        <dbReference type="SMART" id="SM00642"/>
    </source>
</evidence>
<dbReference type="RefSeq" id="WP_279990082.1">
    <property type="nucleotide sequence ID" value="NZ_JAOBZK010000006.1"/>
</dbReference>
<name>A0ABD4YRU0_9BURK</name>
<dbReference type="Gene3D" id="1.10.150.200">
    <property type="entry name" value="Maltooligosyl trehalose synthase, domain 3"/>
    <property type="match status" value="1"/>
</dbReference>
<dbReference type="Pfam" id="PF00128">
    <property type="entry name" value="Alpha-amylase"/>
    <property type="match status" value="1"/>
</dbReference>
<sequence length="875" mass="96135">MSTPQATARLQLHAGFTLDDACAQVDYYAALGVSHLYLSPITRARAGSTHGYDVIDHAVVSPELGGEPALLRLASAARARGLGLIADIVPNHMAAHPTNAWWRDVLANGAASAWSAYFDIDWNRPAPALRNKVLLPVLGDPYGASLERGAITPQWDPDAAAPELDVHGQRYPLTPSSVPRGAAREAWLREHDPAEAPGRQRLHELLERQHYRLAWWRTAPDQINWRRFFEISELVGVRVEDEAVFDAVHALVLRLYAQGVLDGLRIDHIDGLASPGGYLRRLSARLAQANASRPAALRQDQPYLVVEKILAHDEALDPRWQTDGTTGYDFMDQVSAVLHDPQGEAPLRTFWQELTGDDRDAAEQLRAARVRMLVRHFPAERQALVGCLEQIASQDVRTRDWTATAIDRALSALLAAFPVYRTYAEDEGSNPADAHRRNTAVQGAALALAAREGSADATLLAQIAEWFNGQPEHATALRRFQQLTPPLAAKALEDTLFYRYGPLLSRNEVGASPARFCLSGDEFFQACAARARTHPRAMLATATHDHKRGEDTRARLAVLTEMPQRWLEAARGWIDAMPAGLTRADRYMLIQTLVGAWPCDWRADPSDWPADRLQPWLDRVAQWQEKALREAKLHTSWTDQDPAYEAAAKACLAWLGHDADGRAVLASIAAFALEIAPAGMVNSFTQTLLRCTLPGVPDLYQGTELWDFSLVDPDNRRPVDYGLRARLLADGSRDVAMDLSESAWRMGAVKQALIHRLLLARQRTPAPFAAGTLHALQAEGSQADHVLAYMRQHEGQTALIVGTRTCALQLTGYVNGDPGAARAFWGDTALRLPAASPVLSWHDALTGRRVRAGADGLLPVSEVLRDGPAALCLSA</sequence>
<dbReference type="EMBL" id="JAOBZK010000006">
    <property type="protein sequence ID" value="MDH1177745.1"/>
    <property type="molecule type" value="Genomic_DNA"/>
</dbReference>
<dbReference type="SMART" id="SM00642">
    <property type="entry name" value="Aamy"/>
    <property type="match status" value="1"/>
</dbReference>
<dbReference type="Proteomes" id="UP001158644">
    <property type="component" value="Unassembled WGS sequence"/>
</dbReference>
<dbReference type="InterPro" id="IPR017853">
    <property type="entry name" value="GH"/>
</dbReference>
<gene>
    <name evidence="2" type="primary">treY</name>
    <name evidence="2" type="ORF">N5C72_06650</name>
</gene>
<dbReference type="InterPro" id="IPR006047">
    <property type="entry name" value="GH13_cat_dom"/>
</dbReference>